<dbReference type="Proteomes" id="UP000768646">
    <property type="component" value="Unassembled WGS sequence"/>
</dbReference>
<dbReference type="EMBL" id="JABTEG010000001">
    <property type="protein sequence ID" value="KAG4306190.1"/>
    <property type="molecule type" value="Genomic_DNA"/>
</dbReference>
<name>A0ACB7CGC9_9ASCO</name>
<protein>
    <submittedName>
        <fullName evidence="1">Uncharacterized protein</fullName>
    </submittedName>
</protein>
<organism evidence="1 2">
    <name type="scientific">Pneumocystis oryctolagi</name>
    <dbReference type="NCBI Taxonomy" id="42067"/>
    <lineage>
        <taxon>Eukaryota</taxon>
        <taxon>Fungi</taxon>
        <taxon>Dikarya</taxon>
        <taxon>Ascomycota</taxon>
        <taxon>Taphrinomycotina</taxon>
        <taxon>Pneumocystomycetes</taxon>
        <taxon>Pneumocystaceae</taxon>
        <taxon>Pneumocystis</taxon>
    </lineage>
</organism>
<sequence>MVFVCQQCQSPIYFHHLKEINTATYNLLLEGSCNNFEEDDEEIDSIPLLFPKSREVYYYQTIMHSTNVSVEKNEDYGLSHPIALEKDKSEESHSSIVDSSSDKLEDQEMLLDKQYNFEHFFQTMSSTSNICHPMCVECAETLINTMSKNLHYSKKERDAYIEFLKHIDSNILDDNEIKKIESDIQDVHNLKKKAIALKTIDQLRKERKGIEKEIKKLKKELLSLNEEEETFWKEKNSFLRKLEEFQNERNAVNLQYDYSVKQLEDLQKTNVYNDVFCISHNGQFGTINGLRLGRLPSCTVGWDEINSALGLTLLLLHSIATKLNFEFVGYKLYPLGSASKIDKFEFYTNSSVSPKIVRFELHGSDDLSITRLFSHKNINSAMTCFLKCFKQLEDRLESQNPQFVLPYKIHKDKIGDVSIYMSFNQDERWTRSLKYLLTNAKYLLAYVTQNPSKTHS</sequence>
<evidence type="ECO:0000313" key="1">
    <source>
        <dbReference type="EMBL" id="KAG4306190.1"/>
    </source>
</evidence>
<reference evidence="1 2" key="1">
    <citation type="journal article" date="2021" name="Commun. Biol.">
        <title>Genomic insights into the host specific adaptation of the Pneumocystis genus.</title>
        <authorList>
            <person name="Cisse O.H."/>
            <person name="Ma L."/>
            <person name="Dekker J.P."/>
            <person name="Khil P.P."/>
            <person name="Youn J.-H."/>
            <person name="Brenchley J.M."/>
            <person name="Blair R."/>
            <person name="Pahar B."/>
            <person name="Chabe M."/>
            <person name="Van Rompay K.K.A."/>
            <person name="Keesler R."/>
            <person name="Sukura A."/>
            <person name="Hirsch V."/>
            <person name="Kutty G."/>
            <person name="Liu Y."/>
            <person name="Peng L."/>
            <person name="Chen J."/>
            <person name="Song J."/>
            <person name="Weissenbacher-Lang C."/>
            <person name="Xu J."/>
            <person name="Upham N.S."/>
            <person name="Stajich J.E."/>
            <person name="Cuomo C.A."/>
            <person name="Cushion M.T."/>
            <person name="Kovacs J.A."/>
        </authorList>
    </citation>
    <scope>NUCLEOTIDE SEQUENCE [LARGE SCALE GENOMIC DNA]</scope>
    <source>
        <strain evidence="1 2">RABM</strain>
    </source>
</reference>
<proteinExistence type="predicted"/>
<keyword evidence="2" id="KW-1185">Reference proteome</keyword>
<evidence type="ECO:0000313" key="2">
    <source>
        <dbReference type="Proteomes" id="UP000768646"/>
    </source>
</evidence>
<accession>A0ACB7CGC9</accession>
<gene>
    <name evidence="1" type="ORF">PORY_000178</name>
</gene>
<comment type="caution">
    <text evidence="1">The sequence shown here is derived from an EMBL/GenBank/DDBJ whole genome shotgun (WGS) entry which is preliminary data.</text>
</comment>